<sequence>LLTGEEPVRYRYNGERQEYEMVSLIETAREVMGAEEAVEEEEEAEGEGDREAPAEERRRRIRRWVDRRLKDSFPVEMAERAARVAVECVRGEAERRPDMVRVAGKLSRVLLESKAWAEKLGVPPEFTVSMAPR</sequence>
<dbReference type="Gene3D" id="1.10.510.10">
    <property type="entry name" value="Transferase(Phosphotransferase) domain 1"/>
    <property type="match status" value="1"/>
</dbReference>
<feature type="region of interest" description="Disordered" evidence="1">
    <location>
        <begin position="33"/>
        <end position="57"/>
    </location>
</feature>
<evidence type="ECO:0000313" key="2">
    <source>
        <dbReference type="EMBL" id="JAT53173.1"/>
    </source>
</evidence>
<gene>
    <name evidence="2" type="primary">APK1B_0</name>
    <name evidence="2" type="ORF">g.105470</name>
</gene>
<reference evidence="2" key="1">
    <citation type="submission" date="2015-07" db="EMBL/GenBank/DDBJ databases">
        <title>Transcriptome Assembly of Anthurium amnicola.</title>
        <authorList>
            <person name="Suzuki J."/>
        </authorList>
    </citation>
    <scope>NUCLEOTIDE SEQUENCE</scope>
</reference>
<dbReference type="PANTHER" id="PTHR46863:SF1">
    <property type="entry name" value="PROTEIN KINASE SUPERFAMILY PROTEIN"/>
    <property type="match status" value="1"/>
</dbReference>
<accession>A0A1D1YEV9</accession>
<feature type="compositionally biased region" description="Acidic residues" evidence="1">
    <location>
        <begin position="36"/>
        <end position="46"/>
    </location>
</feature>
<keyword evidence="2" id="KW-0808">Transferase</keyword>
<dbReference type="PANTHER" id="PTHR46863">
    <property type="entry name" value="OS09G0572100 PROTEIN"/>
    <property type="match status" value="1"/>
</dbReference>
<proteinExistence type="predicted"/>
<dbReference type="GO" id="GO:0016301">
    <property type="term" value="F:kinase activity"/>
    <property type="evidence" value="ECO:0007669"/>
    <property type="project" value="UniProtKB-KW"/>
</dbReference>
<evidence type="ECO:0000256" key="1">
    <source>
        <dbReference type="SAM" id="MobiDB-lite"/>
    </source>
</evidence>
<organism evidence="2">
    <name type="scientific">Anthurium amnicola</name>
    <dbReference type="NCBI Taxonomy" id="1678845"/>
    <lineage>
        <taxon>Eukaryota</taxon>
        <taxon>Viridiplantae</taxon>
        <taxon>Streptophyta</taxon>
        <taxon>Embryophyta</taxon>
        <taxon>Tracheophyta</taxon>
        <taxon>Spermatophyta</taxon>
        <taxon>Magnoliopsida</taxon>
        <taxon>Liliopsida</taxon>
        <taxon>Araceae</taxon>
        <taxon>Pothoideae</taxon>
        <taxon>Potheae</taxon>
        <taxon>Anthurium</taxon>
    </lineage>
</organism>
<feature type="compositionally biased region" description="Basic and acidic residues" evidence="1">
    <location>
        <begin position="47"/>
        <end position="57"/>
    </location>
</feature>
<feature type="non-terminal residue" evidence="2">
    <location>
        <position position="1"/>
    </location>
</feature>
<dbReference type="EMBL" id="GDJX01014763">
    <property type="protein sequence ID" value="JAT53173.1"/>
    <property type="molecule type" value="Transcribed_RNA"/>
</dbReference>
<dbReference type="AlphaFoldDB" id="A0A1D1YEV9"/>
<protein>
    <submittedName>
        <fullName evidence="2">Protein kinase APK1B, chloroplastic</fullName>
    </submittedName>
</protein>
<name>A0A1D1YEV9_9ARAE</name>
<keyword evidence="2" id="KW-0418">Kinase</keyword>